<dbReference type="Proteomes" id="UP000490535">
    <property type="component" value="Unassembled WGS sequence"/>
</dbReference>
<proteinExistence type="predicted"/>
<evidence type="ECO:0000313" key="2">
    <source>
        <dbReference type="Proteomes" id="UP000490535"/>
    </source>
</evidence>
<dbReference type="AlphaFoldDB" id="A0A833PDH1"/>
<accession>A0A833PDH1</accession>
<dbReference type="InterPro" id="IPR008983">
    <property type="entry name" value="Tumour_necrosis_fac-like_dom"/>
</dbReference>
<protein>
    <submittedName>
        <fullName evidence="1">Uncharacterized protein</fullName>
    </submittedName>
</protein>
<sequence length="414" mass="44037">MATDKRLGINRNDLAKFLPDQRSIKAFENLFVDVDNNQEINVDLINTVSLSSENAGANAILALALIEAINQLAELKATEPNNVLLEENKIDVNYVLSNITDYLDFDTANTYDFSVARLAWSANDDTLSIGHTGGVVQQIGEETFARVTNNTGSLIQNGSVIGLTGSGTAIGKYIANGTLPSNYCLGLATQDIANTQRGRVTVYGRVRGINTTAYVVGDIIYADPTTAGAFTKVKPTAPNISIPLGIVTLVAIDGEVFVRPILEQQRYFGSFSLTASASLASVNTATAITLNTTNVSNGVALGSPASRVVVANSGLYSFVVSFQLSATNSSIKDVYLWFRKNGVDIPNSTIVHSLESGSAKTVQSRNYTISMNAGDYIELYWASPDNGVQLSAIASTAFSPAAPAVTLNVNQIQQ</sequence>
<name>A0A833PDH1_ACIBZ</name>
<dbReference type="EMBL" id="WNDP01000027">
    <property type="protein sequence ID" value="KAF1026188.1"/>
    <property type="molecule type" value="Genomic_DNA"/>
</dbReference>
<comment type="caution">
    <text evidence="1">The sequence shown here is derived from an EMBL/GenBank/DDBJ whole genome shotgun (WGS) entry which is preliminary data.</text>
</comment>
<organism evidence="1 2">
    <name type="scientific">Acinetobacter bereziniae</name>
    <name type="common">Acinetobacter genomosp. 10</name>
    <dbReference type="NCBI Taxonomy" id="106648"/>
    <lineage>
        <taxon>Bacteria</taxon>
        <taxon>Pseudomonadati</taxon>
        <taxon>Pseudomonadota</taxon>
        <taxon>Gammaproteobacteria</taxon>
        <taxon>Moraxellales</taxon>
        <taxon>Moraxellaceae</taxon>
        <taxon>Acinetobacter</taxon>
    </lineage>
</organism>
<gene>
    <name evidence="1" type="ORF">GAK29_01450</name>
</gene>
<dbReference type="Gene3D" id="2.60.120.40">
    <property type="match status" value="1"/>
</dbReference>
<reference evidence="2" key="1">
    <citation type="journal article" date="2020" name="MBio">
        <title>Horizontal gene transfer to a defensive symbiont with a reduced genome amongst a multipartite beetle microbiome.</title>
        <authorList>
            <person name="Waterworth S.C."/>
            <person name="Florez L.V."/>
            <person name="Rees E.R."/>
            <person name="Hertweck C."/>
            <person name="Kaltenpoth M."/>
            <person name="Kwan J.C."/>
        </authorList>
    </citation>
    <scope>NUCLEOTIDE SEQUENCE [LARGE SCALE GENOMIC DNA]</scope>
</reference>
<evidence type="ECO:0000313" key="1">
    <source>
        <dbReference type="EMBL" id="KAF1026188.1"/>
    </source>
</evidence>